<feature type="compositionally biased region" description="Low complexity" evidence="1">
    <location>
        <begin position="77"/>
        <end position="88"/>
    </location>
</feature>
<evidence type="ECO:0000256" key="1">
    <source>
        <dbReference type="SAM" id="MobiDB-lite"/>
    </source>
</evidence>
<feature type="domain" description="DUF6546" evidence="2">
    <location>
        <begin position="258"/>
        <end position="410"/>
    </location>
</feature>
<dbReference type="EMBL" id="JAQQWM010000004">
    <property type="protein sequence ID" value="KAK8067819.1"/>
    <property type="molecule type" value="Genomic_DNA"/>
</dbReference>
<sequence length="441" mass="49409">MDRIPPEIKSQIIRHAFARKKRVPIAQYATVSREWQEHIESIAFKSIYLDPGRLAKAKEIITPSRQSFVRKIEFSAWSSDGPSSSTSSEQNDANGEDSPEQQANANSEHFTEQLSSLLNYLNGWTVAHGKVELLIPVQKNERSTIINLQADIYRQLPKIHFITKFTLKSFTHREVLQLSPKTCCEISSLFPNVRSIDWWLTSALENDAARIQSRVEFAAALALVPASVRTFCLMYLSSTDRNDENTRLTPLFSSGEPDPLSVALRQLSTQLEFVYLSLAIDSELFFGTGINPEETHWPRMRDVIVTGGIRTPGGDSFFHTDSESGRTVPTQETINRYYLASGRAAAVMRNLRTILILWHEPQFSPGSLLYTTREETTEANLVVYGTYPDGAELELDQYVEKTWLVAAKERFGAGGSCTLNSIAHCADGIPRLATTHFSGNG</sequence>
<dbReference type="Proteomes" id="UP001446871">
    <property type="component" value="Unassembled WGS sequence"/>
</dbReference>
<dbReference type="InterPro" id="IPR046676">
    <property type="entry name" value="DUF6546"/>
</dbReference>
<evidence type="ECO:0000313" key="3">
    <source>
        <dbReference type="EMBL" id="KAK8067819.1"/>
    </source>
</evidence>
<comment type="caution">
    <text evidence="3">The sequence shown here is derived from an EMBL/GenBank/DDBJ whole genome shotgun (WGS) entry which is preliminary data.</text>
</comment>
<gene>
    <name evidence="3" type="ORF">PG996_006931</name>
</gene>
<feature type="region of interest" description="Disordered" evidence="1">
    <location>
        <begin position="77"/>
        <end position="106"/>
    </location>
</feature>
<reference evidence="3 4" key="1">
    <citation type="submission" date="2023-01" db="EMBL/GenBank/DDBJ databases">
        <title>Analysis of 21 Apiospora genomes using comparative genomics revels a genus with tremendous synthesis potential of carbohydrate active enzymes and secondary metabolites.</title>
        <authorList>
            <person name="Sorensen T."/>
        </authorList>
    </citation>
    <scope>NUCLEOTIDE SEQUENCE [LARGE SCALE GENOMIC DNA]</scope>
    <source>
        <strain evidence="3 4">CBS 83171</strain>
    </source>
</reference>
<dbReference type="Pfam" id="PF20183">
    <property type="entry name" value="DUF6546"/>
    <property type="match status" value="1"/>
</dbReference>
<name>A0ABR1VCR9_9PEZI</name>
<keyword evidence="4" id="KW-1185">Reference proteome</keyword>
<evidence type="ECO:0000313" key="4">
    <source>
        <dbReference type="Proteomes" id="UP001446871"/>
    </source>
</evidence>
<proteinExistence type="predicted"/>
<organism evidence="3 4">
    <name type="scientific">Apiospora saccharicola</name>
    <dbReference type="NCBI Taxonomy" id="335842"/>
    <lineage>
        <taxon>Eukaryota</taxon>
        <taxon>Fungi</taxon>
        <taxon>Dikarya</taxon>
        <taxon>Ascomycota</taxon>
        <taxon>Pezizomycotina</taxon>
        <taxon>Sordariomycetes</taxon>
        <taxon>Xylariomycetidae</taxon>
        <taxon>Amphisphaeriales</taxon>
        <taxon>Apiosporaceae</taxon>
        <taxon>Apiospora</taxon>
    </lineage>
</organism>
<accession>A0ABR1VCR9</accession>
<evidence type="ECO:0000259" key="2">
    <source>
        <dbReference type="Pfam" id="PF20183"/>
    </source>
</evidence>
<protein>
    <recommendedName>
        <fullName evidence="2">DUF6546 domain-containing protein</fullName>
    </recommendedName>
</protein>